<feature type="transmembrane region" description="Helical" evidence="1">
    <location>
        <begin position="322"/>
        <end position="340"/>
    </location>
</feature>
<evidence type="ECO:0000313" key="2">
    <source>
        <dbReference type="EMBL" id="HIW77630.1"/>
    </source>
</evidence>
<feature type="transmembrane region" description="Helical" evidence="1">
    <location>
        <begin position="222"/>
        <end position="243"/>
    </location>
</feature>
<protein>
    <submittedName>
        <fullName evidence="2">DUF2776 domain-containing protein</fullName>
    </submittedName>
</protein>
<feature type="transmembrane region" description="Helical" evidence="1">
    <location>
        <begin position="255"/>
        <end position="278"/>
    </location>
</feature>
<evidence type="ECO:0000256" key="1">
    <source>
        <dbReference type="SAM" id="Phobius"/>
    </source>
</evidence>
<proteinExistence type="predicted"/>
<dbReference type="EMBL" id="DXGI01000019">
    <property type="protein sequence ID" value="HIW77630.1"/>
    <property type="molecule type" value="Genomic_DNA"/>
</dbReference>
<gene>
    <name evidence="2" type="ORF">H9874_00585</name>
</gene>
<keyword evidence="1" id="KW-0812">Transmembrane</keyword>
<dbReference type="Proteomes" id="UP000824264">
    <property type="component" value="Unassembled WGS sequence"/>
</dbReference>
<name>A0A9D1QYQ3_9BACT</name>
<keyword evidence="1" id="KW-0472">Membrane</keyword>
<reference evidence="2" key="1">
    <citation type="journal article" date="2021" name="PeerJ">
        <title>Extensive microbial diversity within the chicken gut microbiome revealed by metagenomics and culture.</title>
        <authorList>
            <person name="Gilroy R."/>
            <person name="Ravi A."/>
            <person name="Getino M."/>
            <person name="Pursley I."/>
            <person name="Horton D.L."/>
            <person name="Alikhan N.F."/>
            <person name="Baker D."/>
            <person name="Gharbi K."/>
            <person name="Hall N."/>
            <person name="Watson M."/>
            <person name="Adriaenssens E.M."/>
            <person name="Foster-Nyarko E."/>
            <person name="Jarju S."/>
            <person name="Secka A."/>
            <person name="Antonio M."/>
            <person name="Oren A."/>
            <person name="Chaudhuri R.R."/>
            <person name="La Ragione R."/>
            <person name="Hildebrand F."/>
            <person name="Pallen M.J."/>
        </authorList>
    </citation>
    <scope>NUCLEOTIDE SEQUENCE</scope>
    <source>
        <strain evidence="2">ChiSxjej5B17-1746</strain>
    </source>
</reference>
<feature type="transmembrane region" description="Helical" evidence="1">
    <location>
        <begin position="7"/>
        <end position="26"/>
    </location>
</feature>
<feature type="transmembrane region" description="Helical" evidence="1">
    <location>
        <begin position="153"/>
        <end position="173"/>
    </location>
</feature>
<keyword evidence="1" id="KW-1133">Transmembrane helix</keyword>
<sequence>MNYWISVLFRIIPLAMGVICLAYGWYIWDSGDNANTYVAGHVVLYLSIICVALFTTAATIIRQLIHTYSPTFRTVLPTIGYAAAAAGIIGGLVYISSGTTAEHFVAGHVVFGLGLIAACVSTVALSSTKFILIPENSKAGPGKRPQNGFSSGMVALLFAIPIICALIAILWGFDILRTAAAPHTVAGHVLTGIGLVCVSLVALVASVVRQIQNTYGEADRRLWPWLVIIMGTIDILWGLYLLLFHYSPVTVAPGFVLIGLGIVCYSILSKVLLLALVWRHPYPLANRIPLIPVMTALICLFIAAFLFEAAVTDPAYMVPARVMVGLGAICFTLFSIVSILESGTSS</sequence>
<dbReference type="AlphaFoldDB" id="A0A9D1QYQ3"/>
<comment type="caution">
    <text evidence="2">The sequence shown here is derived from an EMBL/GenBank/DDBJ whole genome shotgun (WGS) entry which is preliminary data.</text>
</comment>
<feature type="transmembrane region" description="Helical" evidence="1">
    <location>
        <begin position="38"/>
        <end position="62"/>
    </location>
</feature>
<dbReference type="InterPro" id="IPR021240">
    <property type="entry name" value="DUF2776"/>
</dbReference>
<dbReference type="Pfam" id="PF10951">
    <property type="entry name" value="DUF2776"/>
    <property type="match status" value="1"/>
</dbReference>
<feature type="transmembrane region" description="Helical" evidence="1">
    <location>
        <begin position="290"/>
        <end position="310"/>
    </location>
</feature>
<feature type="transmembrane region" description="Helical" evidence="1">
    <location>
        <begin position="109"/>
        <end position="132"/>
    </location>
</feature>
<feature type="transmembrane region" description="Helical" evidence="1">
    <location>
        <begin position="74"/>
        <end position="97"/>
    </location>
</feature>
<accession>A0A9D1QYQ3</accession>
<evidence type="ECO:0000313" key="3">
    <source>
        <dbReference type="Proteomes" id="UP000824264"/>
    </source>
</evidence>
<reference evidence="2" key="2">
    <citation type="submission" date="2021-04" db="EMBL/GenBank/DDBJ databases">
        <authorList>
            <person name="Gilroy R."/>
        </authorList>
    </citation>
    <scope>NUCLEOTIDE SEQUENCE</scope>
    <source>
        <strain evidence="2">ChiSxjej5B17-1746</strain>
    </source>
</reference>
<feature type="transmembrane region" description="Helical" evidence="1">
    <location>
        <begin position="185"/>
        <end position="210"/>
    </location>
</feature>
<organism evidence="2 3">
    <name type="scientific">Candidatus Bilophila faecipullorum</name>
    <dbReference type="NCBI Taxonomy" id="2838482"/>
    <lineage>
        <taxon>Bacteria</taxon>
        <taxon>Pseudomonadati</taxon>
        <taxon>Thermodesulfobacteriota</taxon>
        <taxon>Desulfovibrionia</taxon>
        <taxon>Desulfovibrionales</taxon>
        <taxon>Desulfovibrionaceae</taxon>
        <taxon>Bilophila</taxon>
    </lineage>
</organism>